<dbReference type="Pfam" id="PF01042">
    <property type="entry name" value="Ribonuc_L-PSP"/>
    <property type="match status" value="1"/>
</dbReference>
<dbReference type="Gene3D" id="3.30.1330.40">
    <property type="entry name" value="RutC-like"/>
    <property type="match status" value="2"/>
</dbReference>
<dbReference type="PANTHER" id="PTHR11803">
    <property type="entry name" value="2-IMINOBUTANOATE/2-IMINOPROPANOATE DEAMINASE RIDA"/>
    <property type="match status" value="1"/>
</dbReference>
<dbReference type="InterPro" id="IPR006175">
    <property type="entry name" value="YjgF/YER057c/UK114"/>
</dbReference>
<comment type="caution">
    <text evidence="2">The sequence shown here is derived from an EMBL/GenBank/DDBJ whole genome shotgun (WGS) entry which is preliminary data.</text>
</comment>
<dbReference type="InterPro" id="IPR035959">
    <property type="entry name" value="RutC-like_sf"/>
</dbReference>
<dbReference type="Proteomes" id="UP000824112">
    <property type="component" value="Unassembled WGS sequence"/>
</dbReference>
<sequence length="382" mass="43161">MRNVRVKYVRVAESADFIAMANGLLAAYRSEAFPIRMVFFSSPDNNDSFCLQRAQIYDVVRQKYGDRSPVVSYVAQKPLDGCSMVLEVHEIFLEKEDCLAYKQCNNFPYIVLTGKEGKSLFLGAVWGTDANDPVQKQSEEIFSQIQQILNQEQMPVNTIVRQWNYLERITGFEGDEQRYQAFNDARSLFYAQTEWPQGYPSATGIGTRRGGIQVSLQTYLPKEGEKLPVALDNRLQIAAHSYSQQVLLGETNSRLKTKTTPKFERAKLLFTPSGKLVYISGTAAIRGEASLVDADIRHQTLATLENIEHLISPDSQRLAGIQHPTTARITGCRVYVKHPEDWEDCKAVVSQRYPDLPAVYIEADICRTELLVEIEGIAFLND</sequence>
<evidence type="ECO:0000313" key="3">
    <source>
        <dbReference type="Proteomes" id="UP000824112"/>
    </source>
</evidence>
<organism evidence="2 3">
    <name type="scientific">Candidatus Gallibacteroides avistercoris</name>
    <dbReference type="NCBI Taxonomy" id="2840833"/>
    <lineage>
        <taxon>Bacteria</taxon>
        <taxon>Pseudomonadati</taxon>
        <taxon>Bacteroidota</taxon>
        <taxon>Bacteroidia</taxon>
        <taxon>Bacteroidales</taxon>
        <taxon>Bacteroidaceae</taxon>
        <taxon>Bacteroidaceae incertae sedis</taxon>
        <taxon>Candidatus Gallibacteroides</taxon>
    </lineage>
</organism>
<dbReference type="Pfam" id="PF21168">
    <property type="entry name" value="FkbO_Hyg5-like_N"/>
    <property type="match status" value="1"/>
</dbReference>
<dbReference type="InterPro" id="IPR049368">
    <property type="entry name" value="FkbO_Hyg5-like_N"/>
</dbReference>
<dbReference type="GO" id="GO:0019239">
    <property type="term" value="F:deaminase activity"/>
    <property type="evidence" value="ECO:0007669"/>
    <property type="project" value="TreeGrafter"/>
</dbReference>
<accession>A0A9D1SCX2</accession>
<evidence type="ECO:0000259" key="1">
    <source>
        <dbReference type="Pfam" id="PF21168"/>
    </source>
</evidence>
<reference evidence="2" key="2">
    <citation type="journal article" date="2021" name="PeerJ">
        <title>Extensive microbial diversity within the chicken gut microbiome revealed by metagenomics and culture.</title>
        <authorList>
            <person name="Gilroy R."/>
            <person name="Ravi A."/>
            <person name="Getino M."/>
            <person name="Pursley I."/>
            <person name="Horton D.L."/>
            <person name="Alikhan N.F."/>
            <person name="Baker D."/>
            <person name="Gharbi K."/>
            <person name="Hall N."/>
            <person name="Watson M."/>
            <person name="Adriaenssens E.M."/>
            <person name="Foster-Nyarko E."/>
            <person name="Jarju S."/>
            <person name="Secka A."/>
            <person name="Antonio M."/>
            <person name="Oren A."/>
            <person name="Chaudhuri R.R."/>
            <person name="La Ragione R."/>
            <person name="Hildebrand F."/>
            <person name="Pallen M.J."/>
        </authorList>
    </citation>
    <scope>NUCLEOTIDE SEQUENCE</scope>
    <source>
        <strain evidence="2">CHK158-818</strain>
    </source>
</reference>
<gene>
    <name evidence="2" type="ORF">IAB03_04135</name>
</gene>
<protein>
    <recommendedName>
        <fullName evidence="1">Chorismatase FkbO/Hyg5-like N-terminal domain-containing protein</fullName>
    </recommendedName>
</protein>
<proteinExistence type="predicted"/>
<dbReference type="SUPFAM" id="SSF55298">
    <property type="entry name" value="YjgF-like"/>
    <property type="match status" value="1"/>
</dbReference>
<name>A0A9D1SCX2_9BACT</name>
<dbReference type="EMBL" id="DVNA01000098">
    <property type="protein sequence ID" value="HIU54983.1"/>
    <property type="molecule type" value="Genomic_DNA"/>
</dbReference>
<dbReference type="PANTHER" id="PTHR11803:SF59">
    <property type="entry name" value="ENDORIBONUCLEASE"/>
    <property type="match status" value="1"/>
</dbReference>
<feature type="domain" description="Chorismatase FkbO/Hyg5-like N-terminal" evidence="1">
    <location>
        <begin position="116"/>
        <end position="215"/>
    </location>
</feature>
<dbReference type="GO" id="GO:0005829">
    <property type="term" value="C:cytosol"/>
    <property type="evidence" value="ECO:0007669"/>
    <property type="project" value="TreeGrafter"/>
</dbReference>
<reference evidence="2" key="1">
    <citation type="submission" date="2020-10" db="EMBL/GenBank/DDBJ databases">
        <authorList>
            <person name="Gilroy R."/>
        </authorList>
    </citation>
    <scope>NUCLEOTIDE SEQUENCE</scope>
    <source>
        <strain evidence="2">CHK158-818</strain>
    </source>
</reference>
<evidence type="ECO:0000313" key="2">
    <source>
        <dbReference type="EMBL" id="HIU54983.1"/>
    </source>
</evidence>
<dbReference type="AlphaFoldDB" id="A0A9D1SCX2"/>